<dbReference type="AlphaFoldDB" id="A0A7W7ZRP3"/>
<protein>
    <submittedName>
        <fullName evidence="1">Uncharacterized protein</fullName>
    </submittedName>
</protein>
<accession>A0A7W7ZRP3</accession>
<sequence>MEILDSNELALRLKVKESWVIEQSKRSRTSDPIPVFRLGKHRRYRWGSPEMNDWLARRVGGTTTSRKTWS</sequence>
<comment type="caution">
    <text evidence="1">The sequence shown here is derived from an EMBL/GenBank/DDBJ whole genome shotgun (WGS) entry which is preliminary data.</text>
</comment>
<evidence type="ECO:0000313" key="2">
    <source>
        <dbReference type="Proteomes" id="UP000584867"/>
    </source>
</evidence>
<name>A0A7W7ZRP3_9BACT</name>
<organism evidence="1 2">
    <name type="scientific">Granulicella mallensis</name>
    <dbReference type="NCBI Taxonomy" id="940614"/>
    <lineage>
        <taxon>Bacteria</taxon>
        <taxon>Pseudomonadati</taxon>
        <taxon>Acidobacteriota</taxon>
        <taxon>Terriglobia</taxon>
        <taxon>Terriglobales</taxon>
        <taxon>Acidobacteriaceae</taxon>
        <taxon>Granulicella</taxon>
    </lineage>
</organism>
<dbReference type="Proteomes" id="UP000584867">
    <property type="component" value="Unassembled WGS sequence"/>
</dbReference>
<evidence type="ECO:0000313" key="1">
    <source>
        <dbReference type="EMBL" id="MBB5064890.1"/>
    </source>
</evidence>
<dbReference type="EMBL" id="JACHIO010000013">
    <property type="protein sequence ID" value="MBB5064890.1"/>
    <property type="molecule type" value="Genomic_DNA"/>
</dbReference>
<reference evidence="1 2" key="1">
    <citation type="submission" date="2020-08" db="EMBL/GenBank/DDBJ databases">
        <title>Genomic Encyclopedia of Type Strains, Phase IV (KMG-V): Genome sequencing to study the core and pangenomes of soil and plant-associated prokaryotes.</title>
        <authorList>
            <person name="Whitman W."/>
        </authorList>
    </citation>
    <scope>NUCLEOTIDE SEQUENCE [LARGE SCALE GENOMIC DNA]</scope>
    <source>
        <strain evidence="1 2">X5P3</strain>
    </source>
</reference>
<gene>
    <name evidence="1" type="ORF">HDF15_003252</name>
</gene>
<proteinExistence type="predicted"/>
<dbReference type="RefSeq" id="WP_184257155.1">
    <property type="nucleotide sequence ID" value="NZ_JACHIO010000013.1"/>
</dbReference>